<sequence length="373" mass="42090">MVPIYSIACLLSIPFYEQHVYIASIYEFYESLVIAAFFALLCQYLHVDENILRRVFTFIEPKPWIHPLRFLVVHIGRNKKGRTVDGLRFFNIIWIGVFQFCAIKFLGSLAKCITEATDTYCEDSNDASHAKIWIMVIEMLSLVTAMLCLLQFYHQTKAEIIHQTPLLKFLAIKLVVFLFYVQTTGKFIFGFLTKEEGAIQPTTKISYPSWSVGIPNTILCFEMAAVSILHLWAYPYKGYEPSKSNVVTSAASAAAFSNQHLTGRVLADRVLVPDQTYVESIRDNASALAGSHEAHANILGGGRLSKQGGRWGLRALVDVLNISDIVRSVMKGFRWLLSRRKYEDTDENSGRIELLKTANLSDALTLVERGAML</sequence>
<protein>
    <submittedName>
        <fullName evidence="1">DUF300 domain-containing protein</fullName>
    </submittedName>
</protein>
<comment type="caution">
    <text evidence="1">The sequence shown here is derived from an EMBL/GenBank/DDBJ whole genome shotgun (WGS) entry which is preliminary data.</text>
</comment>
<accession>A0ACC3ZG65</accession>
<name>A0ACC3ZG65_COLTU</name>
<organism evidence="1 2">
    <name type="scientific">Colletotrichum truncatum</name>
    <name type="common">Anthracnose fungus</name>
    <name type="synonym">Colletotrichum capsici</name>
    <dbReference type="NCBI Taxonomy" id="5467"/>
    <lineage>
        <taxon>Eukaryota</taxon>
        <taxon>Fungi</taxon>
        <taxon>Dikarya</taxon>
        <taxon>Ascomycota</taxon>
        <taxon>Pezizomycotina</taxon>
        <taxon>Sordariomycetes</taxon>
        <taxon>Hypocreomycetidae</taxon>
        <taxon>Glomerellales</taxon>
        <taxon>Glomerellaceae</taxon>
        <taxon>Colletotrichum</taxon>
        <taxon>Colletotrichum truncatum species complex</taxon>
    </lineage>
</organism>
<dbReference type="EMBL" id="VUJX02000001">
    <property type="protein sequence ID" value="KAL0943101.1"/>
    <property type="molecule type" value="Genomic_DNA"/>
</dbReference>
<evidence type="ECO:0000313" key="1">
    <source>
        <dbReference type="EMBL" id="KAL0943101.1"/>
    </source>
</evidence>
<proteinExistence type="predicted"/>
<keyword evidence="2" id="KW-1185">Reference proteome</keyword>
<evidence type="ECO:0000313" key="2">
    <source>
        <dbReference type="Proteomes" id="UP000805649"/>
    </source>
</evidence>
<dbReference type="Proteomes" id="UP000805649">
    <property type="component" value="Unassembled WGS sequence"/>
</dbReference>
<gene>
    <name evidence="1" type="ORF">CTRU02_200987</name>
</gene>
<reference evidence="1 2" key="1">
    <citation type="journal article" date="2020" name="Phytopathology">
        <title>Genome Sequence Resources of Colletotrichum truncatum, C. plurivorum, C. musicola, and C. sojae: Four Species Pathogenic to Soybean (Glycine max).</title>
        <authorList>
            <person name="Rogerio F."/>
            <person name="Boufleur T.R."/>
            <person name="Ciampi-Guillardi M."/>
            <person name="Sukno S.A."/>
            <person name="Thon M.R."/>
            <person name="Massola Junior N.S."/>
            <person name="Baroncelli R."/>
        </authorList>
    </citation>
    <scope>NUCLEOTIDE SEQUENCE [LARGE SCALE GENOMIC DNA]</scope>
    <source>
        <strain evidence="1 2">CMES1059</strain>
    </source>
</reference>